<accession>A0AAV7DWF2</accession>
<dbReference type="EMBL" id="JAINDJ010000008">
    <property type="protein sequence ID" value="KAG9440854.1"/>
    <property type="molecule type" value="Genomic_DNA"/>
</dbReference>
<evidence type="ECO:0000313" key="1">
    <source>
        <dbReference type="EMBL" id="KAG9440854.1"/>
    </source>
</evidence>
<keyword evidence="2" id="KW-1185">Reference proteome</keyword>
<protein>
    <submittedName>
        <fullName evidence="1">Uncharacterized protein</fullName>
    </submittedName>
</protein>
<gene>
    <name evidence="1" type="ORF">H6P81_021019</name>
</gene>
<evidence type="ECO:0000313" key="2">
    <source>
        <dbReference type="Proteomes" id="UP000825729"/>
    </source>
</evidence>
<sequence length="89" mass="9885">MTRPTAAAAMQASRHVVLEHEGAFYPSAPCSQRNCVATRPYPGGHVGRHAKRTFCARGQAGGVRVSFSHWTTWHVTIYAFACDLYIFIF</sequence>
<name>A0AAV7DWF2_ARIFI</name>
<proteinExistence type="predicted"/>
<comment type="caution">
    <text evidence="1">The sequence shown here is derived from an EMBL/GenBank/DDBJ whole genome shotgun (WGS) entry which is preliminary data.</text>
</comment>
<organism evidence="1 2">
    <name type="scientific">Aristolochia fimbriata</name>
    <name type="common">White veined hardy Dutchman's pipe vine</name>
    <dbReference type="NCBI Taxonomy" id="158543"/>
    <lineage>
        <taxon>Eukaryota</taxon>
        <taxon>Viridiplantae</taxon>
        <taxon>Streptophyta</taxon>
        <taxon>Embryophyta</taxon>
        <taxon>Tracheophyta</taxon>
        <taxon>Spermatophyta</taxon>
        <taxon>Magnoliopsida</taxon>
        <taxon>Magnoliidae</taxon>
        <taxon>Piperales</taxon>
        <taxon>Aristolochiaceae</taxon>
        <taxon>Aristolochia</taxon>
    </lineage>
</organism>
<dbReference type="Proteomes" id="UP000825729">
    <property type="component" value="Unassembled WGS sequence"/>
</dbReference>
<reference evidence="1 2" key="1">
    <citation type="submission" date="2021-07" db="EMBL/GenBank/DDBJ databases">
        <title>The Aristolochia fimbriata genome: insights into angiosperm evolution, floral development and chemical biosynthesis.</title>
        <authorList>
            <person name="Jiao Y."/>
        </authorList>
    </citation>
    <scope>NUCLEOTIDE SEQUENCE [LARGE SCALE GENOMIC DNA]</scope>
    <source>
        <strain evidence="1">IBCAS-2021</strain>
        <tissue evidence="1">Leaf</tissue>
    </source>
</reference>
<dbReference type="AlphaFoldDB" id="A0AAV7DWF2"/>